<evidence type="ECO:0000259" key="1">
    <source>
        <dbReference type="PROSITE" id="PS51462"/>
    </source>
</evidence>
<dbReference type="InterPro" id="IPR000086">
    <property type="entry name" value="NUDIX_hydrolase_dom"/>
</dbReference>
<dbReference type="AlphaFoldDB" id="A0A4S3M1Q9"/>
<dbReference type="PROSITE" id="PS51462">
    <property type="entry name" value="NUDIX"/>
    <property type="match status" value="1"/>
</dbReference>
<dbReference type="EMBL" id="SSMC01000001">
    <property type="protein sequence ID" value="THD68986.1"/>
    <property type="molecule type" value="Genomic_DNA"/>
</dbReference>
<protein>
    <submittedName>
        <fullName evidence="2">NUDIX domain-containing protein</fullName>
    </submittedName>
</protein>
<feature type="domain" description="Nudix hydrolase" evidence="1">
    <location>
        <begin position="21"/>
        <end position="170"/>
    </location>
</feature>
<proteinExistence type="predicted"/>
<dbReference type="InterPro" id="IPR054105">
    <property type="entry name" value="WHD_NrtR"/>
</dbReference>
<dbReference type="CDD" id="cd18873">
    <property type="entry name" value="NUDIX_NadM_like"/>
    <property type="match status" value="1"/>
</dbReference>
<dbReference type="Gene3D" id="3.90.79.10">
    <property type="entry name" value="Nucleoside Triphosphate Pyrophosphohydrolase"/>
    <property type="match status" value="1"/>
</dbReference>
<dbReference type="Gene3D" id="1.10.10.10">
    <property type="entry name" value="Winged helix-like DNA-binding domain superfamily/Winged helix DNA-binding domain"/>
    <property type="match status" value="1"/>
</dbReference>
<dbReference type="Pfam" id="PF00293">
    <property type="entry name" value="NUDIX"/>
    <property type="match status" value="1"/>
</dbReference>
<dbReference type="Proteomes" id="UP000305939">
    <property type="component" value="Unassembled WGS sequence"/>
</dbReference>
<dbReference type="PANTHER" id="PTHR43736">
    <property type="entry name" value="ADP-RIBOSE PYROPHOSPHATASE"/>
    <property type="match status" value="1"/>
</dbReference>
<dbReference type="InterPro" id="IPR036390">
    <property type="entry name" value="WH_DNA-bd_sf"/>
</dbReference>
<dbReference type="Pfam" id="PF21906">
    <property type="entry name" value="WHD_NrtR"/>
    <property type="match status" value="1"/>
</dbReference>
<dbReference type="InterPro" id="IPR015797">
    <property type="entry name" value="NUDIX_hydrolase-like_dom_sf"/>
</dbReference>
<dbReference type="SUPFAM" id="SSF55811">
    <property type="entry name" value="Nudix"/>
    <property type="match status" value="1"/>
</dbReference>
<evidence type="ECO:0000313" key="3">
    <source>
        <dbReference type="Proteomes" id="UP000305939"/>
    </source>
</evidence>
<reference evidence="2 3" key="1">
    <citation type="submission" date="2019-04" db="EMBL/GenBank/DDBJ databases">
        <title>Draft genome sequence of Robertkochia marina CC-AMO-30D.</title>
        <authorList>
            <person name="Hameed A."/>
            <person name="Lin S.-Y."/>
            <person name="Shahina M."/>
            <person name="Lai W.-A."/>
            <person name="Young C.-C."/>
        </authorList>
    </citation>
    <scope>NUCLEOTIDE SEQUENCE [LARGE SCALE GENOMIC DNA]</scope>
    <source>
        <strain evidence="2 3">CC-AMO-30D</strain>
    </source>
</reference>
<evidence type="ECO:0000313" key="2">
    <source>
        <dbReference type="EMBL" id="THD68986.1"/>
    </source>
</evidence>
<dbReference type="PANTHER" id="PTHR43736:SF4">
    <property type="entry name" value="SLR1690 PROTEIN"/>
    <property type="match status" value="1"/>
</dbReference>
<dbReference type="InterPro" id="IPR036388">
    <property type="entry name" value="WH-like_DNA-bd_sf"/>
</dbReference>
<gene>
    <name evidence="2" type="ORF">E7Z59_01255</name>
</gene>
<accession>A0A4S3M1Q9</accession>
<name>A0A4S3M1Q9_9FLAO</name>
<keyword evidence="3" id="KW-1185">Reference proteome</keyword>
<dbReference type="OrthoDB" id="9786141at2"/>
<sequence>MPYLCFMDIRSFFEYGHEEYLPHLSSDVVVIGYAEEKLKCLLLRIGARWLLPGGFIKLDESVEEAASRILTERTGLNDPHLKFLSVFGKSERNFAEEWKEHLEKFGVSWKQDLWINKRFVSLAYYSLVNIPDTHPVTGPLDEAFGWFDLDELPPMWMDHRDIALMARHKLRSDIRKDLVTHHLLPRHFTMPQLHQLHQVILNKDLDRSRFQKQMLATGFFERLPKLQKETRGRNPYQYRIKENKDH</sequence>
<comment type="caution">
    <text evidence="2">The sequence shown here is derived from an EMBL/GenBank/DDBJ whole genome shotgun (WGS) entry which is preliminary data.</text>
</comment>
<dbReference type="SUPFAM" id="SSF46785">
    <property type="entry name" value="Winged helix' DNA-binding domain"/>
    <property type="match status" value="1"/>
</dbReference>
<organism evidence="2 3">
    <name type="scientific">Robertkochia marina</name>
    <dbReference type="NCBI Taxonomy" id="1227945"/>
    <lineage>
        <taxon>Bacteria</taxon>
        <taxon>Pseudomonadati</taxon>
        <taxon>Bacteroidota</taxon>
        <taxon>Flavobacteriia</taxon>
        <taxon>Flavobacteriales</taxon>
        <taxon>Flavobacteriaceae</taxon>
        <taxon>Robertkochia</taxon>
    </lineage>
</organism>